<keyword evidence="2" id="KW-1133">Transmembrane helix</keyword>
<feature type="transmembrane region" description="Helical" evidence="2">
    <location>
        <begin position="88"/>
        <end position="113"/>
    </location>
</feature>
<feature type="region of interest" description="Disordered" evidence="1">
    <location>
        <begin position="1"/>
        <end position="24"/>
    </location>
</feature>
<comment type="caution">
    <text evidence="3">The sequence shown here is derived from an EMBL/GenBank/DDBJ whole genome shotgun (WGS) entry which is preliminary data.</text>
</comment>
<reference evidence="4" key="1">
    <citation type="submission" date="2015-07" db="EMBL/GenBank/DDBJ databases">
        <title>Nocardia seriolae U-1 whole genome shotgun sequence.</title>
        <authorList>
            <person name="Imajoh M."/>
            <person name="Fukumoto Y."/>
            <person name="Sukeda M."/>
            <person name="Yamane J."/>
            <person name="Yamasaki K."/>
            <person name="Shimizu M."/>
            <person name="Ohnishi K."/>
            <person name="Oshima S."/>
        </authorList>
    </citation>
    <scope>NUCLEOTIDE SEQUENCE [LARGE SCALE GENOMIC DNA]</scope>
    <source>
        <strain evidence="4">U-1</strain>
    </source>
</reference>
<evidence type="ECO:0000313" key="4">
    <source>
        <dbReference type="Proteomes" id="UP000037179"/>
    </source>
</evidence>
<sequence>MRFNPPPGRPPAPPGWAPPVGWQPDPRWPRPPAGWNFWIADNSPSALDTISSVFGWIGRTIVSLVSLGFAVLCFIFGASDEATTGGTIIAFAVGVCALAYAIWITSGRAYFIIFFS</sequence>
<reference evidence="3 4" key="2">
    <citation type="journal article" date="2016" name="Genome Announc.">
        <title>Draft Genome Sequence of Erythromycin- and Oxytetracycline-Sensitive Nocardia seriolae Strain U-1 (NBRC 110359).</title>
        <authorList>
            <person name="Imajoh M."/>
            <person name="Sukeda M."/>
            <person name="Shimizu M."/>
            <person name="Yamane J."/>
            <person name="Ohnishi K."/>
            <person name="Oshima S."/>
        </authorList>
    </citation>
    <scope>NUCLEOTIDE SEQUENCE [LARGE SCALE GENOMIC DNA]</scope>
    <source>
        <strain evidence="3 4">U-1</strain>
    </source>
</reference>
<feature type="compositionally biased region" description="Pro residues" evidence="1">
    <location>
        <begin position="1"/>
        <end position="17"/>
    </location>
</feature>
<evidence type="ECO:0000256" key="1">
    <source>
        <dbReference type="SAM" id="MobiDB-lite"/>
    </source>
</evidence>
<organism evidence="3 4">
    <name type="scientific">Nocardia seriolae</name>
    <dbReference type="NCBI Taxonomy" id="37332"/>
    <lineage>
        <taxon>Bacteria</taxon>
        <taxon>Bacillati</taxon>
        <taxon>Actinomycetota</taxon>
        <taxon>Actinomycetes</taxon>
        <taxon>Mycobacteriales</taxon>
        <taxon>Nocardiaceae</taxon>
        <taxon>Nocardia</taxon>
    </lineage>
</organism>
<evidence type="ECO:0000313" key="3">
    <source>
        <dbReference type="EMBL" id="GAP33131.1"/>
    </source>
</evidence>
<name>A0ABC9Z6R6_9NOCA</name>
<keyword evidence="2" id="KW-0812">Transmembrane</keyword>
<proteinExistence type="predicted"/>
<keyword evidence="2" id="KW-0472">Membrane</keyword>
<protein>
    <submittedName>
        <fullName evidence="3">Uncharacterized protein</fullName>
    </submittedName>
</protein>
<dbReference type="EMBL" id="BBYQ01000212">
    <property type="protein sequence ID" value="GAP33131.1"/>
    <property type="molecule type" value="Genomic_DNA"/>
</dbReference>
<feature type="transmembrane region" description="Helical" evidence="2">
    <location>
        <begin position="53"/>
        <end position="76"/>
    </location>
</feature>
<dbReference type="AlphaFoldDB" id="A0ABC9Z6R6"/>
<evidence type="ECO:0000256" key="2">
    <source>
        <dbReference type="SAM" id="Phobius"/>
    </source>
</evidence>
<gene>
    <name evidence="3" type="ORF">NSK11_contig00212-0006</name>
</gene>
<dbReference type="Proteomes" id="UP000037179">
    <property type="component" value="Unassembled WGS sequence"/>
</dbReference>
<accession>A0ABC9Z6R6</accession>
<keyword evidence="4" id="KW-1185">Reference proteome</keyword>